<evidence type="ECO:0000313" key="2">
    <source>
        <dbReference type="EMBL" id="KAF5378847.1"/>
    </source>
</evidence>
<sequence>MPALSNSFHAFTFVIFVCLSLVMQETFALILLQGRQTCVDTSAPSFNLVARFKNDPSFSVPVKVITVNTVPKVGYSILSTCPSCTTTWTYNTLENGGFIPKSPSNPYLQTVSYSLMEGESPSFISIQFPPPPLAVYCFMDNLADLSGPAHAVLAGNGDADRWALCPNNTASGRVDVVWAPKMDHPHYALDDCEDVYLERV</sequence>
<feature type="signal peptide" evidence="1">
    <location>
        <begin position="1"/>
        <end position="28"/>
    </location>
</feature>
<gene>
    <name evidence="2" type="ORF">D9615_006880</name>
</gene>
<comment type="caution">
    <text evidence="2">The sequence shown here is derived from an EMBL/GenBank/DDBJ whole genome shotgun (WGS) entry which is preliminary data.</text>
</comment>
<proteinExistence type="predicted"/>
<accession>A0A8H5M2X5</accession>
<protein>
    <submittedName>
        <fullName evidence="2">Uncharacterized protein</fullName>
    </submittedName>
</protein>
<feature type="chain" id="PRO_5034287290" evidence="1">
    <location>
        <begin position="29"/>
        <end position="200"/>
    </location>
</feature>
<dbReference type="AlphaFoldDB" id="A0A8H5M2X5"/>
<organism evidence="2 3">
    <name type="scientific">Tricholomella constricta</name>
    <dbReference type="NCBI Taxonomy" id="117010"/>
    <lineage>
        <taxon>Eukaryota</taxon>
        <taxon>Fungi</taxon>
        <taxon>Dikarya</taxon>
        <taxon>Basidiomycota</taxon>
        <taxon>Agaricomycotina</taxon>
        <taxon>Agaricomycetes</taxon>
        <taxon>Agaricomycetidae</taxon>
        <taxon>Agaricales</taxon>
        <taxon>Tricholomatineae</taxon>
        <taxon>Lyophyllaceae</taxon>
        <taxon>Tricholomella</taxon>
    </lineage>
</organism>
<dbReference type="EMBL" id="JAACJP010000018">
    <property type="protein sequence ID" value="KAF5378847.1"/>
    <property type="molecule type" value="Genomic_DNA"/>
</dbReference>
<keyword evidence="1" id="KW-0732">Signal</keyword>
<name>A0A8H5M2X5_9AGAR</name>
<dbReference type="Proteomes" id="UP000565441">
    <property type="component" value="Unassembled WGS sequence"/>
</dbReference>
<reference evidence="2 3" key="1">
    <citation type="journal article" date="2020" name="ISME J.">
        <title>Uncovering the hidden diversity of litter-decomposition mechanisms in mushroom-forming fungi.</title>
        <authorList>
            <person name="Floudas D."/>
            <person name="Bentzer J."/>
            <person name="Ahren D."/>
            <person name="Johansson T."/>
            <person name="Persson P."/>
            <person name="Tunlid A."/>
        </authorList>
    </citation>
    <scope>NUCLEOTIDE SEQUENCE [LARGE SCALE GENOMIC DNA]</scope>
    <source>
        <strain evidence="2 3">CBS 661.87</strain>
    </source>
</reference>
<evidence type="ECO:0000256" key="1">
    <source>
        <dbReference type="SAM" id="SignalP"/>
    </source>
</evidence>
<evidence type="ECO:0000313" key="3">
    <source>
        <dbReference type="Proteomes" id="UP000565441"/>
    </source>
</evidence>
<dbReference type="OrthoDB" id="5985073at2759"/>
<keyword evidence="3" id="KW-1185">Reference proteome</keyword>